<sequence>PRSYKQLSLFLAGATFLGLTTALTRRSVARKIRDAAPRFYEPSYLGAAAAASKKTAADSSAEGTLFALEALSLATLNTFAFGIMAAGGLAWAFDISTLDDLRARARRHQKAGGGTRVEGDEEAEETIEEWMASVLGNDEKEGREERDAKEWMARLLVKAKDKAEEEGKK</sequence>
<dbReference type="AlphaFoldDB" id="A0AA38VL49"/>
<dbReference type="Proteomes" id="UP001174691">
    <property type="component" value="Unassembled WGS sequence"/>
</dbReference>
<dbReference type="GO" id="GO:0005739">
    <property type="term" value="C:mitochondrion"/>
    <property type="evidence" value="ECO:0007669"/>
    <property type="project" value="TreeGrafter"/>
</dbReference>
<evidence type="ECO:0000313" key="6">
    <source>
        <dbReference type="Proteomes" id="UP001174691"/>
    </source>
</evidence>
<keyword evidence="3" id="KW-0472">Membrane</keyword>
<evidence type="ECO:0000256" key="4">
    <source>
        <dbReference type="RuleBase" id="RU367098"/>
    </source>
</evidence>
<feature type="non-terminal residue" evidence="5">
    <location>
        <position position="1"/>
    </location>
</feature>
<dbReference type="EMBL" id="JANBVN010000200">
    <property type="protein sequence ID" value="KAJ9133497.1"/>
    <property type="molecule type" value="Genomic_DNA"/>
</dbReference>
<comment type="caution">
    <text evidence="5">The sequence shown here is derived from an EMBL/GenBank/DDBJ whole genome shotgun (WGS) entry which is preliminary data.</text>
</comment>
<proteinExistence type="inferred from homology"/>
<dbReference type="GO" id="GO:0016020">
    <property type="term" value="C:membrane"/>
    <property type="evidence" value="ECO:0007669"/>
    <property type="project" value="UniProtKB-SubCell"/>
</dbReference>
<organism evidence="5 6">
    <name type="scientific">Coniochaeta hoffmannii</name>
    <dbReference type="NCBI Taxonomy" id="91930"/>
    <lineage>
        <taxon>Eukaryota</taxon>
        <taxon>Fungi</taxon>
        <taxon>Dikarya</taxon>
        <taxon>Ascomycota</taxon>
        <taxon>Pezizomycotina</taxon>
        <taxon>Sordariomycetes</taxon>
        <taxon>Sordariomycetidae</taxon>
        <taxon>Coniochaetales</taxon>
        <taxon>Coniochaetaceae</taxon>
        <taxon>Coniochaeta</taxon>
    </lineage>
</organism>
<dbReference type="PANTHER" id="PTHR39136:SF1">
    <property type="entry name" value="ALTERED INHERITANCE OF MITOCHONDRIA PROTEIN 11"/>
    <property type="match status" value="1"/>
</dbReference>
<protein>
    <recommendedName>
        <fullName evidence="4">Altered inheritance of mitochondria protein 11</fullName>
    </recommendedName>
</protein>
<evidence type="ECO:0000313" key="5">
    <source>
        <dbReference type="EMBL" id="KAJ9133497.1"/>
    </source>
</evidence>
<evidence type="ECO:0000256" key="3">
    <source>
        <dbReference type="ARBA" id="ARBA00023136"/>
    </source>
</evidence>
<gene>
    <name evidence="4" type="primary">AIM11</name>
    <name evidence="5" type="ORF">NKR19_g9014</name>
</gene>
<keyword evidence="1" id="KW-0812">Transmembrane</keyword>
<reference evidence="5" key="1">
    <citation type="submission" date="2022-07" db="EMBL/GenBank/DDBJ databases">
        <title>Fungi with potential for degradation of polypropylene.</title>
        <authorList>
            <person name="Gostincar C."/>
        </authorList>
    </citation>
    <scope>NUCLEOTIDE SEQUENCE</scope>
    <source>
        <strain evidence="5">EXF-13287</strain>
    </source>
</reference>
<dbReference type="InterPro" id="IPR038814">
    <property type="entry name" value="AIM11"/>
</dbReference>
<accession>A0AA38VL49</accession>
<comment type="similarity">
    <text evidence="4">Belongs to the AIM11 family.</text>
</comment>
<evidence type="ECO:0000256" key="1">
    <source>
        <dbReference type="ARBA" id="ARBA00022692"/>
    </source>
</evidence>
<evidence type="ECO:0000256" key="2">
    <source>
        <dbReference type="ARBA" id="ARBA00022989"/>
    </source>
</evidence>
<keyword evidence="6" id="KW-1185">Reference proteome</keyword>
<name>A0AA38VL49_9PEZI</name>
<comment type="subcellular location">
    <subcellularLocation>
        <location evidence="4">Membrane</location>
        <topology evidence="4">Multi-pass membrane protein</topology>
    </subcellularLocation>
</comment>
<dbReference type="PANTHER" id="PTHR39136">
    <property type="entry name" value="ALTERED INHERITANCE OF MITOCHONDRIA PROTEIN 11"/>
    <property type="match status" value="1"/>
</dbReference>
<keyword evidence="2" id="KW-1133">Transmembrane helix</keyword>